<feature type="region of interest" description="Disordered" evidence="1">
    <location>
        <begin position="1"/>
        <end position="21"/>
    </location>
</feature>
<dbReference type="EMBL" id="FNTF01000002">
    <property type="protein sequence ID" value="SED14856.1"/>
    <property type="molecule type" value="Genomic_DNA"/>
</dbReference>
<name>A0A1H4YA31_9PSED</name>
<accession>A0A1H4YA31</accession>
<dbReference type="Proteomes" id="UP000183114">
    <property type="component" value="Unassembled WGS sequence"/>
</dbReference>
<reference evidence="2 3" key="1">
    <citation type="submission" date="2016-10" db="EMBL/GenBank/DDBJ databases">
        <authorList>
            <person name="de Groot N.N."/>
        </authorList>
    </citation>
    <scope>NUCLEOTIDE SEQUENCE [LARGE SCALE GENOMIC DNA]</scope>
    <source>
        <strain evidence="2 3">BS3655</strain>
    </source>
</reference>
<sequence>MTDRPVTLSPPGKRGPPRQPRIPLYIEEVAKPEIGGFAMDWNLLERLKR</sequence>
<evidence type="ECO:0000313" key="3">
    <source>
        <dbReference type="Proteomes" id="UP000183114"/>
    </source>
</evidence>
<proteinExistence type="predicted"/>
<evidence type="ECO:0000256" key="1">
    <source>
        <dbReference type="SAM" id="MobiDB-lite"/>
    </source>
</evidence>
<dbReference type="OrthoDB" id="6210861at2"/>
<protein>
    <submittedName>
        <fullName evidence="2">Uncharacterized protein</fullName>
    </submittedName>
</protein>
<organism evidence="2 3">
    <name type="scientific">Pseudomonas frederiksbergensis</name>
    <dbReference type="NCBI Taxonomy" id="104087"/>
    <lineage>
        <taxon>Bacteria</taxon>
        <taxon>Pseudomonadati</taxon>
        <taxon>Pseudomonadota</taxon>
        <taxon>Gammaproteobacteria</taxon>
        <taxon>Pseudomonadales</taxon>
        <taxon>Pseudomonadaceae</taxon>
        <taxon>Pseudomonas</taxon>
    </lineage>
</organism>
<gene>
    <name evidence="2" type="ORF">SAMN04490185_2866</name>
</gene>
<dbReference type="RefSeq" id="WP_156886736.1">
    <property type="nucleotide sequence ID" value="NZ_CP018319.1"/>
</dbReference>
<dbReference type="AlphaFoldDB" id="A0A1H4YA31"/>
<evidence type="ECO:0000313" key="2">
    <source>
        <dbReference type="EMBL" id="SED14856.1"/>
    </source>
</evidence>